<dbReference type="EMBL" id="JAKKPZ010000212">
    <property type="protein sequence ID" value="KAI1698577.1"/>
    <property type="molecule type" value="Genomic_DNA"/>
</dbReference>
<dbReference type="InterPro" id="IPR050532">
    <property type="entry name" value="Globin-like_OT"/>
</dbReference>
<dbReference type="Gene3D" id="1.10.490.10">
    <property type="entry name" value="Globins"/>
    <property type="match status" value="1"/>
</dbReference>
<feature type="compositionally biased region" description="Low complexity" evidence="4">
    <location>
        <begin position="92"/>
        <end position="109"/>
    </location>
</feature>
<feature type="compositionally biased region" description="Low complexity" evidence="4">
    <location>
        <begin position="42"/>
        <end position="54"/>
    </location>
</feature>
<name>A0AAD4MLE2_9BILA</name>
<dbReference type="SUPFAM" id="SSF46458">
    <property type="entry name" value="Globin-like"/>
    <property type="match status" value="1"/>
</dbReference>
<dbReference type="Proteomes" id="UP001201812">
    <property type="component" value="Unassembled WGS sequence"/>
</dbReference>
<feature type="region of interest" description="Disordered" evidence="4">
    <location>
        <begin position="1"/>
        <end position="72"/>
    </location>
</feature>
<feature type="compositionally biased region" description="Low complexity" evidence="4">
    <location>
        <begin position="162"/>
        <end position="176"/>
    </location>
</feature>
<evidence type="ECO:0000313" key="6">
    <source>
        <dbReference type="Proteomes" id="UP001201812"/>
    </source>
</evidence>
<keyword evidence="2" id="KW-0479">Metal-binding</keyword>
<dbReference type="InterPro" id="IPR009050">
    <property type="entry name" value="Globin-like_sf"/>
</dbReference>
<dbReference type="PANTHER" id="PTHR46458:SF21">
    <property type="entry name" value="GLOBIN DOMAIN-CONTAINING PROTEIN"/>
    <property type="match status" value="1"/>
</dbReference>
<accession>A0AAD4MLE2</accession>
<dbReference type="AlphaFoldDB" id="A0AAD4MLE2"/>
<evidence type="ECO:0000256" key="1">
    <source>
        <dbReference type="ARBA" id="ARBA00022617"/>
    </source>
</evidence>
<dbReference type="GO" id="GO:0046872">
    <property type="term" value="F:metal ion binding"/>
    <property type="evidence" value="ECO:0007669"/>
    <property type="project" value="UniProtKB-KW"/>
</dbReference>
<gene>
    <name evidence="5" type="ORF">DdX_17825</name>
</gene>
<protein>
    <submittedName>
        <fullName evidence="5">Globin-like protein 9</fullName>
    </submittedName>
</protein>
<reference evidence="5" key="1">
    <citation type="submission" date="2022-01" db="EMBL/GenBank/DDBJ databases">
        <title>Genome Sequence Resource for Two Populations of Ditylenchus destructor, the Migratory Endoparasitic Phytonematode.</title>
        <authorList>
            <person name="Zhang H."/>
            <person name="Lin R."/>
            <person name="Xie B."/>
        </authorList>
    </citation>
    <scope>NUCLEOTIDE SEQUENCE</scope>
    <source>
        <strain evidence="5">BazhouSP</strain>
    </source>
</reference>
<evidence type="ECO:0000256" key="2">
    <source>
        <dbReference type="ARBA" id="ARBA00022723"/>
    </source>
</evidence>
<proteinExistence type="predicted"/>
<dbReference type="InterPro" id="IPR012292">
    <property type="entry name" value="Globin/Proto"/>
</dbReference>
<keyword evidence="3" id="KW-0408">Iron</keyword>
<feature type="compositionally biased region" description="Low complexity" evidence="4">
    <location>
        <begin position="14"/>
        <end position="24"/>
    </location>
</feature>
<keyword evidence="1" id="KW-0349">Heme</keyword>
<comment type="caution">
    <text evidence="5">The sequence shown here is derived from an EMBL/GenBank/DDBJ whole genome shotgun (WGS) entry which is preliminary data.</text>
</comment>
<feature type="region of interest" description="Disordered" evidence="4">
    <location>
        <begin position="156"/>
        <end position="196"/>
    </location>
</feature>
<feature type="region of interest" description="Disordered" evidence="4">
    <location>
        <begin position="87"/>
        <end position="144"/>
    </location>
</feature>
<evidence type="ECO:0000256" key="4">
    <source>
        <dbReference type="SAM" id="MobiDB-lite"/>
    </source>
</evidence>
<feature type="compositionally biased region" description="Basic and acidic residues" evidence="4">
    <location>
        <begin position="1"/>
        <end position="11"/>
    </location>
</feature>
<dbReference type="GO" id="GO:0019825">
    <property type="term" value="F:oxygen binding"/>
    <property type="evidence" value="ECO:0007669"/>
    <property type="project" value="InterPro"/>
</dbReference>
<keyword evidence="6" id="KW-1185">Reference proteome</keyword>
<evidence type="ECO:0000256" key="3">
    <source>
        <dbReference type="ARBA" id="ARBA00023004"/>
    </source>
</evidence>
<dbReference type="PANTHER" id="PTHR46458">
    <property type="entry name" value="BLR2807 PROTEIN"/>
    <property type="match status" value="1"/>
</dbReference>
<organism evidence="5 6">
    <name type="scientific">Ditylenchus destructor</name>
    <dbReference type="NCBI Taxonomy" id="166010"/>
    <lineage>
        <taxon>Eukaryota</taxon>
        <taxon>Metazoa</taxon>
        <taxon>Ecdysozoa</taxon>
        <taxon>Nematoda</taxon>
        <taxon>Chromadorea</taxon>
        <taxon>Rhabditida</taxon>
        <taxon>Tylenchina</taxon>
        <taxon>Tylenchomorpha</taxon>
        <taxon>Sphaerularioidea</taxon>
        <taxon>Anguinidae</taxon>
        <taxon>Anguininae</taxon>
        <taxon>Ditylenchus</taxon>
    </lineage>
</organism>
<dbReference type="GO" id="GO:0020037">
    <property type="term" value="F:heme binding"/>
    <property type="evidence" value="ECO:0007669"/>
    <property type="project" value="InterPro"/>
</dbReference>
<sequence>MGNEHSTRDDNFTGGLRRPSGSSLSKRRYSVDVAGKSREQRSQQQSRKQSLTSSNSTNNGHGGTQKPVDSARVNAFRSHRAKALSSIQLLGPASSATATSNTPSPATSAHNSPSKSARQHQKASHRGSGPTGSVSAREKSRRMSVDQIAVHNIQQMTPSMVSNSSQGQNSDDNISSATSTPPKTRGMSRAGKMSLQGGKEELLNNYRRFSRCSTSSAGAAEGSDGYGISLAEHLKLTSYQTLMLQQSWPRIKSNVFTNVYKQLAQKNARAKELFQKMSIVNNFNLGNNGKCCDQKEHIKVLVELFDSSIQELNAPCKIAQIKCFKIGEVHFVMCGPQASQIWDDLGDCITDAIAKTEAIRGKREAFRAWISLISFLVDSMKAGYTAQCKRKIAQNRAASQQVIVNAQDHRASLGAQLCPVRPVTAGSFNRL</sequence>
<evidence type="ECO:0000313" key="5">
    <source>
        <dbReference type="EMBL" id="KAI1698577.1"/>
    </source>
</evidence>